<gene>
    <name evidence="2" type="ORF">DIABBA_LOCUS9590</name>
</gene>
<dbReference type="Proteomes" id="UP001153709">
    <property type="component" value="Chromosome 6"/>
</dbReference>
<organism evidence="2 3">
    <name type="scientific">Diabrotica balteata</name>
    <name type="common">Banded cucumber beetle</name>
    <dbReference type="NCBI Taxonomy" id="107213"/>
    <lineage>
        <taxon>Eukaryota</taxon>
        <taxon>Metazoa</taxon>
        <taxon>Ecdysozoa</taxon>
        <taxon>Arthropoda</taxon>
        <taxon>Hexapoda</taxon>
        <taxon>Insecta</taxon>
        <taxon>Pterygota</taxon>
        <taxon>Neoptera</taxon>
        <taxon>Endopterygota</taxon>
        <taxon>Coleoptera</taxon>
        <taxon>Polyphaga</taxon>
        <taxon>Cucujiformia</taxon>
        <taxon>Chrysomeloidea</taxon>
        <taxon>Chrysomelidae</taxon>
        <taxon>Galerucinae</taxon>
        <taxon>Diabroticina</taxon>
        <taxon>Diabroticites</taxon>
        <taxon>Diabrotica</taxon>
    </lineage>
</organism>
<accession>A0A9P0E4Z7</accession>
<sequence>MTVFSEDTRDVVKKNVLKEHGKTIEDLSDYVQYLTKWIKSQPHFPEIPTQNMIEFILATTKFSTEIAKKKLDMYYTIRSIYPNYFNNLNPKLPYVRNAFNAGYVLPLPKIIKEMYRVVIFKPKEKSESIFNVTEQLYLVLDLYEIRMHEDLMAGDIIVFDMTNLALGHVLKVSPMFVKAAVTILENLYSTRIKEVHILNYPSVFDKLLAIAKLFIKPKLYDRLKLHSSFESFLNYVPLEVLPKDYGGEEKSLDELEKMLKLKLTEYGDRFDKLDTLRVNESLRPTELGIESQEKFGVHGTFRQLNID</sequence>
<dbReference type="InterPro" id="IPR036273">
    <property type="entry name" value="CRAL/TRIO_N_dom_sf"/>
</dbReference>
<dbReference type="GO" id="GO:0016020">
    <property type="term" value="C:membrane"/>
    <property type="evidence" value="ECO:0007669"/>
    <property type="project" value="TreeGrafter"/>
</dbReference>
<protein>
    <recommendedName>
        <fullName evidence="1">CRAL-TRIO domain-containing protein</fullName>
    </recommendedName>
</protein>
<evidence type="ECO:0000259" key="1">
    <source>
        <dbReference type="PROSITE" id="PS50191"/>
    </source>
</evidence>
<dbReference type="CDD" id="cd00170">
    <property type="entry name" value="SEC14"/>
    <property type="match status" value="1"/>
</dbReference>
<evidence type="ECO:0000313" key="2">
    <source>
        <dbReference type="EMBL" id="CAH1281894.1"/>
    </source>
</evidence>
<dbReference type="InterPro" id="IPR036865">
    <property type="entry name" value="CRAL-TRIO_dom_sf"/>
</dbReference>
<dbReference type="Pfam" id="PF00650">
    <property type="entry name" value="CRAL_TRIO"/>
    <property type="match status" value="1"/>
</dbReference>
<name>A0A9P0E4Z7_DIABA</name>
<feature type="domain" description="CRAL-TRIO" evidence="1">
    <location>
        <begin position="92"/>
        <end position="253"/>
    </location>
</feature>
<dbReference type="InterPro" id="IPR001251">
    <property type="entry name" value="CRAL-TRIO_dom"/>
</dbReference>
<dbReference type="SUPFAM" id="SSF52087">
    <property type="entry name" value="CRAL/TRIO domain"/>
    <property type="match status" value="1"/>
</dbReference>
<evidence type="ECO:0000313" key="3">
    <source>
        <dbReference type="Proteomes" id="UP001153709"/>
    </source>
</evidence>
<dbReference type="SMART" id="SM00516">
    <property type="entry name" value="SEC14"/>
    <property type="match status" value="1"/>
</dbReference>
<reference evidence="2" key="1">
    <citation type="submission" date="2022-01" db="EMBL/GenBank/DDBJ databases">
        <authorList>
            <person name="King R."/>
        </authorList>
    </citation>
    <scope>NUCLEOTIDE SEQUENCE</scope>
</reference>
<dbReference type="PROSITE" id="PS50191">
    <property type="entry name" value="CRAL_TRIO"/>
    <property type="match status" value="1"/>
</dbReference>
<dbReference type="EMBL" id="OU898281">
    <property type="protein sequence ID" value="CAH1281894.1"/>
    <property type="molecule type" value="Genomic_DNA"/>
</dbReference>
<proteinExistence type="predicted"/>
<dbReference type="PANTHER" id="PTHR10174:SF222">
    <property type="entry name" value="GH10083P-RELATED"/>
    <property type="match status" value="1"/>
</dbReference>
<dbReference type="Gene3D" id="3.40.525.10">
    <property type="entry name" value="CRAL-TRIO lipid binding domain"/>
    <property type="match status" value="1"/>
</dbReference>
<dbReference type="OrthoDB" id="6575879at2759"/>
<keyword evidence="3" id="KW-1185">Reference proteome</keyword>
<dbReference type="PANTHER" id="PTHR10174">
    <property type="entry name" value="ALPHA-TOCOPHEROL TRANSFER PROTEIN-RELATED"/>
    <property type="match status" value="1"/>
</dbReference>
<dbReference type="SUPFAM" id="SSF46938">
    <property type="entry name" value="CRAL/TRIO N-terminal domain"/>
    <property type="match status" value="1"/>
</dbReference>
<dbReference type="PRINTS" id="PR00180">
    <property type="entry name" value="CRETINALDHBP"/>
</dbReference>
<dbReference type="GO" id="GO:1902936">
    <property type="term" value="F:phosphatidylinositol bisphosphate binding"/>
    <property type="evidence" value="ECO:0007669"/>
    <property type="project" value="TreeGrafter"/>
</dbReference>
<dbReference type="AlphaFoldDB" id="A0A9P0E4Z7"/>